<evidence type="ECO:0000259" key="5">
    <source>
        <dbReference type="Pfam" id="PF00692"/>
    </source>
</evidence>
<dbReference type="PANTHER" id="PTHR11241">
    <property type="entry name" value="DEOXYURIDINE 5'-TRIPHOSPHATE NUCLEOTIDOHYDROLASE"/>
    <property type="match status" value="1"/>
</dbReference>
<dbReference type="Gene3D" id="2.70.40.10">
    <property type="match status" value="1"/>
</dbReference>
<dbReference type="InterPro" id="IPR036157">
    <property type="entry name" value="dUTPase-like_sf"/>
</dbReference>
<dbReference type="GO" id="GO:0046081">
    <property type="term" value="P:dUTP catabolic process"/>
    <property type="evidence" value="ECO:0007669"/>
    <property type="project" value="InterPro"/>
</dbReference>
<feature type="domain" description="dUTPase-like" evidence="5">
    <location>
        <begin position="13"/>
        <end position="156"/>
    </location>
</feature>
<dbReference type="GO" id="GO:0000287">
    <property type="term" value="F:magnesium ion binding"/>
    <property type="evidence" value="ECO:0007669"/>
    <property type="project" value="InterPro"/>
</dbReference>
<dbReference type="InterPro" id="IPR008181">
    <property type="entry name" value="dUTPase"/>
</dbReference>
<reference evidence="6" key="1">
    <citation type="submission" date="2020-04" db="EMBL/GenBank/DDBJ databases">
        <authorList>
            <person name="Chiriac C."/>
            <person name="Salcher M."/>
            <person name="Ghai R."/>
            <person name="Kavagutti S V."/>
        </authorList>
    </citation>
    <scope>NUCLEOTIDE SEQUENCE</scope>
</reference>
<dbReference type="GO" id="GO:0006226">
    <property type="term" value="P:dUMP biosynthetic process"/>
    <property type="evidence" value="ECO:0007669"/>
    <property type="project" value="InterPro"/>
</dbReference>
<dbReference type="InterPro" id="IPR033704">
    <property type="entry name" value="dUTPase_trimeric"/>
</dbReference>
<comment type="similarity">
    <text evidence="1">Belongs to the dUTPase family.</text>
</comment>
<evidence type="ECO:0000256" key="1">
    <source>
        <dbReference type="ARBA" id="ARBA00006581"/>
    </source>
</evidence>
<proteinExistence type="inferred from homology"/>
<evidence type="ECO:0000313" key="6">
    <source>
        <dbReference type="EMBL" id="CAB4127518.1"/>
    </source>
</evidence>
<evidence type="ECO:0000256" key="4">
    <source>
        <dbReference type="ARBA" id="ARBA00023080"/>
    </source>
</evidence>
<dbReference type="Pfam" id="PF00692">
    <property type="entry name" value="dUTPase"/>
    <property type="match status" value="1"/>
</dbReference>
<dbReference type="SUPFAM" id="SSF51283">
    <property type="entry name" value="dUTPase-like"/>
    <property type="match status" value="1"/>
</dbReference>
<keyword evidence="4" id="KW-0546">Nucleotide metabolism</keyword>
<dbReference type="GO" id="GO:0004170">
    <property type="term" value="F:dUTP diphosphatase activity"/>
    <property type="evidence" value="ECO:0007669"/>
    <property type="project" value="UniProtKB-EC"/>
</dbReference>
<dbReference type="NCBIfam" id="NF001862">
    <property type="entry name" value="PRK00601.1"/>
    <property type="match status" value="1"/>
</dbReference>
<dbReference type="PANTHER" id="PTHR11241:SF0">
    <property type="entry name" value="DEOXYURIDINE 5'-TRIPHOSPHATE NUCLEOTIDOHYDROLASE"/>
    <property type="match status" value="1"/>
</dbReference>
<dbReference type="CDD" id="cd07557">
    <property type="entry name" value="trimeric_dUTPase"/>
    <property type="match status" value="1"/>
</dbReference>
<organism evidence="6">
    <name type="scientific">uncultured Caudovirales phage</name>
    <dbReference type="NCBI Taxonomy" id="2100421"/>
    <lineage>
        <taxon>Viruses</taxon>
        <taxon>Duplodnaviria</taxon>
        <taxon>Heunggongvirae</taxon>
        <taxon>Uroviricota</taxon>
        <taxon>Caudoviricetes</taxon>
        <taxon>Peduoviridae</taxon>
        <taxon>Maltschvirus</taxon>
        <taxon>Maltschvirus maltsch</taxon>
    </lineage>
</organism>
<dbReference type="EC" id="3.6.1.23" evidence="2"/>
<protein>
    <recommendedName>
        <fullName evidence="2">dUTP diphosphatase</fullName>
        <ecNumber evidence="2">3.6.1.23</ecNumber>
    </recommendedName>
</protein>
<dbReference type="InterPro" id="IPR029054">
    <property type="entry name" value="dUTPase-like"/>
</dbReference>
<evidence type="ECO:0000256" key="2">
    <source>
        <dbReference type="ARBA" id="ARBA00012379"/>
    </source>
</evidence>
<name>A0A6J5KY73_9CAUD</name>
<keyword evidence="3" id="KW-0378">Hydrolase</keyword>
<sequence>MTKTLKAKRLHENAIIPKYQTTQAACFDLHAATVAGMAHIGSNVTQGFPVTCGTGLAFDIPEGHVMLVFSRSGHGFKHQVRLSNCAGVIDADYTGEVKVQLTSDEVDSDLGHVPFFVRPGDRIAQAMILPVDQWAIEEVTELKETERGDGGFGSTGTQETLI</sequence>
<gene>
    <name evidence="6" type="ORF">UFOVP92_12</name>
</gene>
<accession>A0A6J5KY73</accession>
<dbReference type="NCBIfam" id="TIGR00576">
    <property type="entry name" value="dut"/>
    <property type="match status" value="1"/>
</dbReference>
<evidence type="ECO:0000256" key="3">
    <source>
        <dbReference type="ARBA" id="ARBA00022801"/>
    </source>
</evidence>
<dbReference type="EMBL" id="LR796211">
    <property type="protein sequence ID" value="CAB4127518.1"/>
    <property type="molecule type" value="Genomic_DNA"/>
</dbReference>